<dbReference type="PANTHER" id="PTHR24351">
    <property type="entry name" value="RIBOSOMAL PROTEIN S6 KINASE"/>
    <property type="match status" value="1"/>
</dbReference>
<accession>A0A1J8R0Z2</accession>
<keyword evidence="5" id="KW-0067">ATP-binding</keyword>
<proteinExistence type="predicted"/>
<evidence type="ECO:0000256" key="1">
    <source>
        <dbReference type="ARBA" id="ARBA00022527"/>
    </source>
</evidence>
<feature type="domain" description="Protein kinase" evidence="7">
    <location>
        <begin position="1"/>
        <end position="101"/>
    </location>
</feature>
<dbReference type="PROSITE" id="PS50011">
    <property type="entry name" value="PROTEIN_KINASE_DOM"/>
    <property type="match status" value="1"/>
</dbReference>
<name>A0A1J8R0Z2_9AGAM</name>
<keyword evidence="2" id="KW-0808">Transferase</keyword>
<evidence type="ECO:0000256" key="5">
    <source>
        <dbReference type="ARBA" id="ARBA00022840"/>
    </source>
</evidence>
<evidence type="ECO:0000256" key="2">
    <source>
        <dbReference type="ARBA" id="ARBA00022679"/>
    </source>
</evidence>
<dbReference type="STRING" id="180088.A0A1J8R0Z2"/>
<protein>
    <recommendedName>
        <fullName evidence="7">Protein kinase domain-containing protein</fullName>
    </recommendedName>
</protein>
<gene>
    <name evidence="8" type="ORF">AZE42_13821</name>
</gene>
<organism evidence="8 9">
    <name type="scientific">Rhizopogon vesiculosus</name>
    <dbReference type="NCBI Taxonomy" id="180088"/>
    <lineage>
        <taxon>Eukaryota</taxon>
        <taxon>Fungi</taxon>
        <taxon>Dikarya</taxon>
        <taxon>Basidiomycota</taxon>
        <taxon>Agaricomycotina</taxon>
        <taxon>Agaricomycetes</taxon>
        <taxon>Agaricomycetidae</taxon>
        <taxon>Boletales</taxon>
        <taxon>Suillineae</taxon>
        <taxon>Rhizopogonaceae</taxon>
        <taxon>Rhizopogon</taxon>
    </lineage>
</organism>
<keyword evidence="6" id="KW-1133">Transmembrane helix</keyword>
<dbReference type="Gene3D" id="1.10.510.10">
    <property type="entry name" value="Transferase(Phosphotransferase) domain 1"/>
    <property type="match status" value="1"/>
</dbReference>
<feature type="transmembrane region" description="Helical" evidence="6">
    <location>
        <begin position="74"/>
        <end position="94"/>
    </location>
</feature>
<evidence type="ECO:0000259" key="7">
    <source>
        <dbReference type="PROSITE" id="PS50011"/>
    </source>
</evidence>
<dbReference type="GO" id="GO:0004674">
    <property type="term" value="F:protein serine/threonine kinase activity"/>
    <property type="evidence" value="ECO:0007669"/>
    <property type="project" value="UniProtKB-KW"/>
</dbReference>
<reference evidence="8 9" key="1">
    <citation type="submission" date="2016-03" db="EMBL/GenBank/DDBJ databases">
        <title>Comparative genomics of the ectomycorrhizal sister species Rhizopogon vinicolor and Rhizopogon vesiculosus (Basidiomycota: Boletales) reveals a divergence of the mating type B locus.</title>
        <authorList>
            <person name="Mujic A.B."/>
            <person name="Kuo A."/>
            <person name="Tritt A."/>
            <person name="Lipzen A."/>
            <person name="Chen C."/>
            <person name="Johnson J."/>
            <person name="Sharma A."/>
            <person name="Barry K."/>
            <person name="Grigoriev I.V."/>
            <person name="Spatafora J.W."/>
        </authorList>
    </citation>
    <scope>NUCLEOTIDE SEQUENCE [LARGE SCALE GENOMIC DNA]</scope>
    <source>
        <strain evidence="8 9">AM-OR11-056</strain>
    </source>
</reference>
<dbReference type="GO" id="GO:0005524">
    <property type="term" value="F:ATP binding"/>
    <property type="evidence" value="ECO:0007669"/>
    <property type="project" value="UniProtKB-KW"/>
</dbReference>
<evidence type="ECO:0000256" key="6">
    <source>
        <dbReference type="SAM" id="Phobius"/>
    </source>
</evidence>
<evidence type="ECO:0000313" key="8">
    <source>
        <dbReference type="EMBL" id="OJA19480.1"/>
    </source>
</evidence>
<dbReference type="InterPro" id="IPR008271">
    <property type="entry name" value="Ser/Thr_kinase_AS"/>
</dbReference>
<dbReference type="AlphaFoldDB" id="A0A1J8R0Z2"/>
<keyword evidence="6" id="KW-0472">Membrane</keyword>
<keyword evidence="4" id="KW-0418">Kinase</keyword>
<sequence>MHGKDIIHRDLKPENLLLDADFRIKITDFGTGQILEDGAERSHTFVGTAQYVAPVLLESNETSKRCALTCLSSYIPRVILFMFPLPSLLIYHWLPQPSSSM</sequence>
<evidence type="ECO:0000256" key="3">
    <source>
        <dbReference type="ARBA" id="ARBA00022741"/>
    </source>
</evidence>
<comment type="caution">
    <text evidence="8">The sequence shown here is derived from an EMBL/GenBank/DDBJ whole genome shotgun (WGS) entry which is preliminary data.</text>
</comment>
<dbReference type="InterPro" id="IPR011009">
    <property type="entry name" value="Kinase-like_dom_sf"/>
</dbReference>
<evidence type="ECO:0000256" key="4">
    <source>
        <dbReference type="ARBA" id="ARBA00022777"/>
    </source>
</evidence>
<evidence type="ECO:0000313" key="9">
    <source>
        <dbReference type="Proteomes" id="UP000183567"/>
    </source>
</evidence>
<dbReference type="Pfam" id="PF00069">
    <property type="entry name" value="Pkinase"/>
    <property type="match status" value="1"/>
</dbReference>
<keyword evidence="9" id="KW-1185">Reference proteome</keyword>
<keyword evidence="1" id="KW-0723">Serine/threonine-protein kinase</keyword>
<dbReference type="EMBL" id="LVVM01001026">
    <property type="protein sequence ID" value="OJA19480.1"/>
    <property type="molecule type" value="Genomic_DNA"/>
</dbReference>
<dbReference type="Proteomes" id="UP000183567">
    <property type="component" value="Unassembled WGS sequence"/>
</dbReference>
<dbReference type="SUPFAM" id="SSF56112">
    <property type="entry name" value="Protein kinase-like (PK-like)"/>
    <property type="match status" value="1"/>
</dbReference>
<keyword evidence="6" id="KW-0812">Transmembrane</keyword>
<keyword evidence="3" id="KW-0547">Nucleotide-binding</keyword>
<dbReference type="OrthoDB" id="347657at2759"/>
<dbReference type="InterPro" id="IPR000719">
    <property type="entry name" value="Prot_kinase_dom"/>
</dbReference>
<dbReference type="PROSITE" id="PS00108">
    <property type="entry name" value="PROTEIN_KINASE_ST"/>
    <property type="match status" value="1"/>
</dbReference>